<dbReference type="PANTHER" id="PTHR31576:SF2">
    <property type="entry name" value="TATA BOX-BINDING PROTEIN-ASSOCIATED FACTOR RNA POLYMERASE I SUBUNIT B"/>
    <property type="match status" value="1"/>
</dbReference>
<reference evidence="13" key="2">
    <citation type="journal article" date="2023" name="Microbiol Resour">
        <title>Decontamination and Annotation of the Draft Genome Sequence of the Oomycete Lagenidium giganteum ARSEF 373.</title>
        <authorList>
            <person name="Morgan W.R."/>
            <person name="Tartar A."/>
        </authorList>
    </citation>
    <scope>NUCLEOTIDE SEQUENCE</scope>
    <source>
        <strain evidence="13">ARSEF 373</strain>
    </source>
</reference>
<dbReference type="PANTHER" id="PTHR31576">
    <property type="entry name" value="TATA BOX-BINDING PROTEIN-ASSOCIATED FACTOR RNA POLYMERASE I SUBUNIT B"/>
    <property type="match status" value="1"/>
</dbReference>
<protein>
    <recommendedName>
        <fullName evidence="12">GATA-type domain-containing protein</fullName>
    </recommendedName>
</protein>
<proteinExistence type="inferred from homology"/>
<name>A0AAV2Z662_9STRA</name>
<accession>A0AAV2Z662</accession>
<dbReference type="GO" id="GO:0001164">
    <property type="term" value="F:RNA polymerase I core promoter sequence-specific DNA binding"/>
    <property type="evidence" value="ECO:0007669"/>
    <property type="project" value="InterPro"/>
</dbReference>
<evidence type="ECO:0000256" key="3">
    <source>
        <dbReference type="ARBA" id="ARBA00022723"/>
    </source>
</evidence>
<dbReference type="EMBL" id="DAKRPA010000026">
    <property type="protein sequence ID" value="DBA02846.1"/>
    <property type="molecule type" value="Genomic_DNA"/>
</dbReference>
<dbReference type="InterPro" id="IPR000679">
    <property type="entry name" value="Znf_GATA"/>
</dbReference>
<dbReference type="GO" id="GO:0006355">
    <property type="term" value="P:regulation of DNA-templated transcription"/>
    <property type="evidence" value="ECO:0007669"/>
    <property type="project" value="InterPro"/>
</dbReference>
<dbReference type="GO" id="GO:0042790">
    <property type="term" value="P:nucleolar large rRNA transcription by RNA polymerase I"/>
    <property type="evidence" value="ECO:0007669"/>
    <property type="project" value="TreeGrafter"/>
</dbReference>
<evidence type="ECO:0000256" key="1">
    <source>
        <dbReference type="ARBA" id="ARBA00004604"/>
    </source>
</evidence>
<evidence type="ECO:0000256" key="2">
    <source>
        <dbReference type="ARBA" id="ARBA00006899"/>
    </source>
</evidence>
<dbReference type="PROSITE" id="PS50114">
    <property type="entry name" value="GATA_ZN_FINGER_2"/>
    <property type="match status" value="1"/>
</dbReference>
<evidence type="ECO:0000256" key="10">
    <source>
        <dbReference type="PROSITE-ProRule" id="PRU00094"/>
    </source>
</evidence>
<keyword evidence="9" id="KW-0539">Nucleus</keyword>
<keyword evidence="7" id="KW-0238">DNA-binding</keyword>
<comment type="similarity">
    <text evidence="2">Belongs to the RRN7/TAF1B family.</text>
</comment>
<feature type="region of interest" description="Disordered" evidence="11">
    <location>
        <begin position="56"/>
        <end position="78"/>
    </location>
</feature>
<keyword evidence="5" id="KW-0862">Zinc</keyword>
<keyword evidence="4 10" id="KW-0863">Zinc-finger</keyword>
<dbReference type="GO" id="GO:0070860">
    <property type="term" value="C:RNA polymerase I core factor complex"/>
    <property type="evidence" value="ECO:0007669"/>
    <property type="project" value="InterPro"/>
</dbReference>
<evidence type="ECO:0000256" key="9">
    <source>
        <dbReference type="ARBA" id="ARBA00023242"/>
    </source>
</evidence>
<feature type="domain" description="GATA-type" evidence="12">
    <location>
        <begin position="1"/>
        <end position="52"/>
    </location>
</feature>
<dbReference type="GO" id="GO:0008270">
    <property type="term" value="F:zinc ion binding"/>
    <property type="evidence" value="ECO:0007669"/>
    <property type="project" value="UniProtKB-KW"/>
</dbReference>
<reference evidence="13" key="1">
    <citation type="submission" date="2022-11" db="EMBL/GenBank/DDBJ databases">
        <authorList>
            <person name="Morgan W.R."/>
            <person name="Tartar A."/>
        </authorList>
    </citation>
    <scope>NUCLEOTIDE SEQUENCE</scope>
    <source>
        <strain evidence="13">ARSEF 373</strain>
    </source>
</reference>
<organism evidence="13 14">
    <name type="scientific">Lagenidium giganteum</name>
    <dbReference type="NCBI Taxonomy" id="4803"/>
    <lineage>
        <taxon>Eukaryota</taxon>
        <taxon>Sar</taxon>
        <taxon>Stramenopiles</taxon>
        <taxon>Oomycota</taxon>
        <taxon>Peronosporomycetes</taxon>
        <taxon>Pythiales</taxon>
        <taxon>Pythiaceae</taxon>
    </lineage>
</organism>
<sequence>MIECTNCGAVGEANFSTNYFGELVCELCGTQSFLQSRNETQEMEDTTFDMTRVSTLRRTERRKKRQRQHERGKRERKPRSVTLSDCIEASQTILHYQACALVDNCSFPPEYVDVVREIWFHFLVMWEKKSSEPLLRCFTEFYLPRGVEDKQMDPAITSQLLEDWDATIENERREREAKVELEDTLQEADKVVENKVEVDAESATTASKGKGAAARKLQSERTTKRYLSLRAKARTLDHFSVLDLLGILVLAGRVLSLAVLPCDYALWISNGDLPFHNLLFVCSPELQEAVSDVALFFESGISGNKVSAARIAYKAQHLQYHLELSLPPLNASLVAFHICENLGLPPLVHRNFQWIVGAYNTNSAMPEKPLLRGVYDAKHAVESASEIVATLAVAIKMCPNWFEWIYERAKGSRAPPPYSREDVERLPRRDLDAFIDFCEETLVSEDRSSIPATFASHVEALKGALSSGRESLFRSEYEENGVLAYPPLYERGICVEQDADIADRVETLRREGEMKKSSTTAAEDVKPMDELDDARGDRSVATYFYPLYIGNKFPNHMHPVFLYVLDMLCEYVNTPIATVLPFITNLDKQMRRRCQYFLHEDIRIAKAGQSAS</sequence>
<evidence type="ECO:0000256" key="11">
    <source>
        <dbReference type="SAM" id="MobiDB-lite"/>
    </source>
</evidence>
<gene>
    <name evidence="13" type="ORF">N0F65_006636</name>
</gene>
<evidence type="ECO:0000313" key="14">
    <source>
        <dbReference type="Proteomes" id="UP001146120"/>
    </source>
</evidence>
<keyword evidence="14" id="KW-1185">Reference proteome</keyword>
<evidence type="ECO:0000259" key="12">
    <source>
        <dbReference type="PROSITE" id="PS50114"/>
    </source>
</evidence>
<keyword evidence="8" id="KW-0804">Transcription</keyword>
<feature type="compositionally biased region" description="Basic residues" evidence="11">
    <location>
        <begin position="59"/>
        <end position="78"/>
    </location>
</feature>
<comment type="subcellular location">
    <subcellularLocation>
        <location evidence="1">Nucleus</location>
        <location evidence="1">Nucleolus</location>
    </subcellularLocation>
</comment>
<evidence type="ECO:0000256" key="6">
    <source>
        <dbReference type="ARBA" id="ARBA00023015"/>
    </source>
</evidence>
<keyword evidence="6" id="KW-0805">Transcription regulation</keyword>
<dbReference type="InterPro" id="IPR033599">
    <property type="entry name" value="TAF1B/Rrn7"/>
</dbReference>
<evidence type="ECO:0000256" key="7">
    <source>
        <dbReference type="ARBA" id="ARBA00023125"/>
    </source>
</evidence>
<evidence type="ECO:0000256" key="5">
    <source>
        <dbReference type="ARBA" id="ARBA00022833"/>
    </source>
</evidence>
<evidence type="ECO:0000313" key="13">
    <source>
        <dbReference type="EMBL" id="DBA02846.1"/>
    </source>
</evidence>
<evidence type="ECO:0000256" key="4">
    <source>
        <dbReference type="ARBA" id="ARBA00022771"/>
    </source>
</evidence>
<keyword evidence="3" id="KW-0479">Metal-binding</keyword>
<evidence type="ECO:0000256" key="8">
    <source>
        <dbReference type="ARBA" id="ARBA00023163"/>
    </source>
</evidence>
<comment type="caution">
    <text evidence="13">The sequence shown here is derived from an EMBL/GenBank/DDBJ whole genome shotgun (WGS) entry which is preliminary data.</text>
</comment>
<dbReference type="AlphaFoldDB" id="A0AAV2Z662"/>
<dbReference type="Proteomes" id="UP001146120">
    <property type="component" value="Unassembled WGS sequence"/>
</dbReference>